<accession>A0A931IZ84</accession>
<evidence type="ECO:0000256" key="1">
    <source>
        <dbReference type="ARBA" id="ARBA00004370"/>
    </source>
</evidence>
<keyword evidence="4" id="KW-0807">Transducer</keyword>
<dbReference type="SUPFAM" id="SSF58104">
    <property type="entry name" value="Methyl-accepting chemotaxis protein (MCP) signaling domain"/>
    <property type="match status" value="1"/>
</dbReference>
<dbReference type="CDD" id="cd06225">
    <property type="entry name" value="HAMP"/>
    <property type="match status" value="1"/>
</dbReference>
<name>A0A931IZ84_9BURK</name>
<dbReference type="Gene3D" id="1.10.287.950">
    <property type="entry name" value="Methyl-accepting chemotaxis protein"/>
    <property type="match status" value="1"/>
</dbReference>
<comment type="similarity">
    <text evidence="3">Belongs to the methyl-accepting chemotaxis (MCP) protein family.</text>
</comment>
<dbReference type="InterPro" id="IPR004090">
    <property type="entry name" value="Chemotax_Me-accpt_rcpt"/>
</dbReference>
<evidence type="ECO:0000259" key="7">
    <source>
        <dbReference type="PROSITE" id="PS50885"/>
    </source>
</evidence>
<proteinExistence type="inferred from homology"/>
<dbReference type="FunFam" id="1.10.287.950:FF:000001">
    <property type="entry name" value="Methyl-accepting chemotaxis sensory transducer"/>
    <property type="match status" value="1"/>
</dbReference>
<feature type="domain" description="HAMP" evidence="7">
    <location>
        <begin position="53"/>
        <end position="105"/>
    </location>
</feature>
<keyword evidence="5" id="KW-0812">Transmembrane</keyword>
<dbReference type="PANTHER" id="PTHR43531:SF14">
    <property type="entry name" value="METHYL-ACCEPTING CHEMOTAXIS PROTEIN I-RELATED"/>
    <property type="match status" value="1"/>
</dbReference>
<dbReference type="CDD" id="cd11386">
    <property type="entry name" value="MCP_signal"/>
    <property type="match status" value="1"/>
</dbReference>
<reference evidence="8" key="1">
    <citation type="submission" date="2020-12" db="EMBL/GenBank/DDBJ databases">
        <title>The genome sequence of Inhella sp. 4Y17.</title>
        <authorList>
            <person name="Liu Y."/>
        </authorList>
    </citation>
    <scope>NUCLEOTIDE SEQUENCE</scope>
    <source>
        <strain evidence="8">4Y10</strain>
    </source>
</reference>
<dbReference type="PANTHER" id="PTHR43531">
    <property type="entry name" value="PROTEIN ICFG"/>
    <property type="match status" value="1"/>
</dbReference>
<sequence length="355" mass="36791">MNDQYELIDAGLGALRSQVHDNAVQAQQQALMFLAALATLGSIAMVVMGTVAAQTTRALGAAAGLAEAVAQGDLRRTVAAETQDEMGRLLEALNRMSLHLGDVVAGVRQNADSVATAAIQIAQGNQDLSNRTEQQASALQQTAASMEQLGTTVRQNADHAQNANALAHTATEVAQRGGAVMAEVVSTMQGISDSSRRIADIIGVIDGIAFQTNILALNAAVEAARAGEQGRGFAVVAAEVRLLAQRSAQAAKEIKGLIEASTTRVEHGTTLVTRAGGTVQDVVRAIQDLSALMAQISTATNEQSSGVHQVGQAVTELDRTTQQNAALVEQSAAAADSLQQQARQLAGAVAVFQTR</sequence>
<dbReference type="PROSITE" id="PS50111">
    <property type="entry name" value="CHEMOTAXIS_TRANSDUC_2"/>
    <property type="match status" value="1"/>
</dbReference>
<evidence type="ECO:0000313" key="8">
    <source>
        <dbReference type="EMBL" id="MBH9553725.1"/>
    </source>
</evidence>
<comment type="subcellular location">
    <subcellularLocation>
        <location evidence="1">Membrane</location>
    </subcellularLocation>
</comment>
<evidence type="ECO:0000313" key="9">
    <source>
        <dbReference type="Proteomes" id="UP000620139"/>
    </source>
</evidence>
<comment type="caution">
    <text evidence="8">The sequence shown here is derived from an EMBL/GenBank/DDBJ whole genome shotgun (WGS) entry which is preliminary data.</text>
</comment>
<dbReference type="InterPro" id="IPR003660">
    <property type="entry name" value="HAMP_dom"/>
</dbReference>
<dbReference type="Pfam" id="PF00672">
    <property type="entry name" value="HAMP"/>
    <property type="match status" value="1"/>
</dbReference>
<protein>
    <submittedName>
        <fullName evidence="8">HAMP domain-containing protein</fullName>
    </submittedName>
</protein>
<evidence type="ECO:0000256" key="4">
    <source>
        <dbReference type="PROSITE-ProRule" id="PRU00284"/>
    </source>
</evidence>
<dbReference type="EMBL" id="JAEDAL010000006">
    <property type="protein sequence ID" value="MBH9553725.1"/>
    <property type="molecule type" value="Genomic_DNA"/>
</dbReference>
<dbReference type="GO" id="GO:0007165">
    <property type="term" value="P:signal transduction"/>
    <property type="evidence" value="ECO:0007669"/>
    <property type="project" value="UniProtKB-KW"/>
</dbReference>
<dbReference type="SMART" id="SM00283">
    <property type="entry name" value="MA"/>
    <property type="match status" value="1"/>
</dbReference>
<evidence type="ECO:0000256" key="3">
    <source>
        <dbReference type="ARBA" id="ARBA00029447"/>
    </source>
</evidence>
<dbReference type="GO" id="GO:0006935">
    <property type="term" value="P:chemotaxis"/>
    <property type="evidence" value="ECO:0007669"/>
    <property type="project" value="InterPro"/>
</dbReference>
<keyword evidence="5" id="KW-1133">Transmembrane helix</keyword>
<organism evidence="8 9">
    <name type="scientific">Inhella gelatinilytica</name>
    <dbReference type="NCBI Taxonomy" id="2795030"/>
    <lineage>
        <taxon>Bacteria</taxon>
        <taxon>Pseudomonadati</taxon>
        <taxon>Pseudomonadota</taxon>
        <taxon>Betaproteobacteria</taxon>
        <taxon>Burkholderiales</taxon>
        <taxon>Sphaerotilaceae</taxon>
        <taxon>Inhella</taxon>
    </lineage>
</organism>
<dbReference type="GO" id="GO:0004888">
    <property type="term" value="F:transmembrane signaling receptor activity"/>
    <property type="evidence" value="ECO:0007669"/>
    <property type="project" value="InterPro"/>
</dbReference>
<feature type="domain" description="Methyl-accepting transducer" evidence="6">
    <location>
        <begin position="110"/>
        <end position="339"/>
    </location>
</feature>
<dbReference type="InterPro" id="IPR051310">
    <property type="entry name" value="MCP_chemotaxis"/>
</dbReference>
<keyword evidence="5" id="KW-0472">Membrane</keyword>
<evidence type="ECO:0000259" key="6">
    <source>
        <dbReference type="PROSITE" id="PS50111"/>
    </source>
</evidence>
<dbReference type="PROSITE" id="PS50885">
    <property type="entry name" value="HAMP"/>
    <property type="match status" value="1"/>
</dbReference>
<dbReference type="InterPro" id="IPR004089">
    <property type="entry name" value="MCPsignal_dom"/>
</dbReference>
<dbReference type="SMART" id="SM00304">
    <property type="entry name" value="HAMP"/>
    <property type="match status" value="1"/>
</dbReference>
<evidence type="ECO:0000256" key="5">
    <source>
        <dbReference type="SAM" id="Phobius"/>
    </source>
</evidence>
<keyword evidence="9" id="KW-1185">Reference proteome</keyword>
<keyword evidence="2" id="KW-0488">Methylation</keyword>
<dbReference type="Proteomes" id="UP000620139">
    <property type="component" value="Unassembled WGS sequence"/>
</dbReference>
<dbReference type="AlphaFoldDB" id="A0A931IZ84"/>
<feature type="transmembrane region" description="Helical" evidence="5">
    <location>
        <begin position="30"/>
        <end position="53"/>
    </location>
</feature>
<evidence type="ECO:0000256" key="2">
    <source>
        <dbReference type="ARBA" id="ARBA00022481"/>
    </source>
</evidence>
<dbReference type="PRINTS" id="PR00260">
    <property type="entry name" value="CHEMTRNSDUCR"/>
</dbReference>
<gene>
    <name evidence="8" type="ORF">I7X43_12815</name>
</gene>
<dbReference type="GO" id="GO:0005886">
    <property type="term" value="C:plasma membrane"/>
    <property type="evidence" value="ECO:0007669"/>
    <property type="project" value="TreeGrafter"/>
</dbReference>
<dbReference type="Pfam" id="PF00015">
    <property type="entry name" value="MCPsignal"/>
    <property type="match status" value="1"/>
</dbReference>